<dbReference type="Proteomes" id="UP000045782">
    <property type="component" value="Unassembled WGS sequence"/>
</dbReference>
<evidence type="ECO:0000313" key="1">
    <source>
        <dbReference type="EMBL" id="CPV59743.1"/>
    </source>
</evidence>
<organism evidence="1 2">
    <name type="scientific">Mycobacteroides abscessus</name>
    <dbReference type="NCBI Taxonomy" id="36809"/>
    <lineage>
        <taxon>Bacteria</taxon>
        <taxon>Bacillati</taxon>
        <taxon>Actinomycetota</taxon>
        <taxon>Actinomycetes</taxon>
        <taxon>Mycobacteriales</taxon>
        <taxon>Mycobacteriaceae</taxon>
        <taxon>Mycobacteroides</taxon>
    </lineage>
</organism>
<dbReference type="EMBL" id="CSWP01000006">
    <property type="protein sequence ID" value="CPV59743.1"/>
    <property type="molecule type" value="Genomic_DNA"/>
</dbReference>
<reference evidence="1 2" key="1">
    <citation type="submission" date="2015-03" db="EMBL/GenBank/DDBJ databases">
        <authorList>
            <person name="Murphy D."/>
        </authorList>
    </citation>
    <scope>NUCLEOTIDE SEQUENCE [LARGE SCALE GENOMIC DNA]</scope>
    <source>
        <strain evidence="1 2">PAP088</strain>
    </source>
</reference>
<gene>
    <name evidence="1" type="ORF">ERS075579_03146</name>
</gene>
<name>A0A0U0ZQC4_9MYCO</name>
<protein>
    <submittedName>
        <fullName evidence="1">Uncharacterized protein</fullName>
    </submittedName>
</protein>
<proteinExistence type="predicted"/>
<evidence type="ECO:0000313" key="2">
    <source>
        <dbReference type="Proteomes" id="UP000045782"/>
    </source>
</evidence>
<accession>A0A0U0ZQC4</accession>
<sequence>MWARVLWGGNEDSKYEIPAGWTLHSVMHRPVTNTVIDEPDQSYAAETPYVVSRMISSARGCVYAEAYFARDDQPDIKTAIARTSCVQV</sequence>
<dbReference type="AlphaFoldDB" id="A0A0U0ZQC4"/>